<proteinExistence type="predicted"/>
<feature type="region of interest" description="Disordered" evidence="1">
    <location>
        <begin position="1"/>
        <end position="27"/>
    </location>
</feature>
<keyword evidence="5" id="KW-1185">Reference proteome</keyword>
<evidence type="ECO:0000259" key="3">
    <source>
        <dbReference type="Pfam" id="PF20153"/>
    </source>
</evidence>
<feature type="transmembrane region" description="Helical" evidence="2">
    <location>
        <begin position="161"/>
        <end position="186"/>
    </location>
</feature>
<dbReference type="InParanoid" id="A0A5C3PUX2"/>
<feature type="domain" description="DUF6535" evidence="3">
    <location>
        <begin position="67"/>
        <end position="246"/>
    </location>
</feature>
<gene>
    <name evidence="4" type="ORF">K466DRAFT_658585</name>
</gene>
<evidence type="ECO:0000313" key="5">
    <source>
        <dbReference type="Proteomes" id="UP000308197"/>
    </source>
</evidence>
<keyword evidence="2" id="KW-1133">Transmembrane helix</keyword>
<evidence type="ECO:0000313" key="4">
    <source>
        <dbReference type="EMBL" id="TFK93342.1"/>
    </source>
</evidence>
<protein>
    <recommendedName>
        <fullName evidence="3">DUF6535 domain-containing protein</fullName>
    </recommendedName>
</protein>
<feature type="transmembrane region" description="Helical" evidence="2">
    <location>
        <begin position="88"/>
        <end position="107"/>
    </location>
</feature>
<evidence type="ECO:0000256" key="2">
    <source>
        <dbReference type="SAM" id="Phobius"/>
    </source>
</evidence>
<organism evidence="4 5">
    <name type="scientific">Polyporus arcularius HHB13444</name>
    <dbReference type="NCBI Taxonomy" id="1314778"/>
    <lineage>
        <taxon>Eukaryota</taxon>
        <taxon>Fungi</taxon>
        <taxon>Dikarya</taxon>
        <taxon>Basidiomycota</taxon>
        <taxon>Agaricomycotina</taxon>
        <taxon>Agaricomycetes</taxon>
        <taxon>Polyporales</taxon>
        <taxon>Polyporaceae</taxon>
        <taxon>Polyporus</taxon>
    </lineage>
</organism>
<dbReference type="InterPro" id="IPR045338">
    <property type="entry name" value="DUF6535"/>
</dbReference>
<reference evidence="4 5" key="1">
    <citation type="journal article" date="2019" name="Nat. Ecol. Evol.">
        <title>Megaphylogeny resolves global patterns of mushroom evolution.</title>
        <authorList>
            <person name="Varga T."/>
            <person name="Krizsan K."/>
            <person name="Foldi C."/>
            <person name="Dima B."/>
            <person name="Sanchez-Garcia M."/>
            <person name="Sanchez-Ramirez S."/>
            <person name="Szollosi G.J."/>
            <person name="Szarkandi J.G."/>
            <person name="Papp V."/>
            <person name="Albert L."/>
            <person name="Andreopoulos W."/>
            <person name="Angelini C."/>
            <person name="Antonin V."/>
            <person name="Barry K.W."/>
            <person name="Bougher N.L."/>
            <person name="Buchanan P."/>
            <person name="Buyck B."/>
            <person name="Bense V."/>
            <person name="Catcheside P."/>
            <person name="Chovatia M."/>
            <person name="Cooper J."/>
            <person name="Damon W."/>
            <person name="Desjardin D."/>
            <person name="Finy P."/>
            <person name="Geml J."/>
            <person name="Haridas S."/>
            <person name="Hughes K."/>
            <person name="Justo A."/>
            <person name="Karasinski D."/>
            <person name="Kautmanova I."/>
            <person name="Kiss B."/>
            <person name="Kocsube S."/>
            <person name="Kotiranta H."/>
            <person name="LaButti K.M."/>
            <person name="Lechner B.E."/>
            <person name="Liimatainen K."/>
            <person name="Lipzen A."/>
            <person name="Lukacs Z."/>
            <person name="Mihaltcheva S."/>
            <person name="Morgado L.N."/>
            <person name="Niskanen T."/>
            <person name="Noordeloos M.E."/>
            <person name="Ohm R.A."/>
            <person name="Ortiz-Santana B."/>
            <person name="Ovrebo C."/>
            <person name="Racz N."/>
            <person name="Riley R."/>
            <person name="Savchenko A."/>
            <person name="Shiryaev A."/>
            <person name="Soop K."/>
            <person name="Spirin V."/>
            <person name="Szebenyi C."/>
            <person name="Tomsovsky M."/>
            <person name="Tulloss R.E."/>
            <person name="Uehling J."/>
            <person name="Grigoriev I.V."/>
            <person name="Vagvolgyi C."/>
            <person name="Papp T."/>
            <person name="Martin F.M."/>
            <person name="Miettinen O."/>
            <person name="Hibbett D.S."/>
            <person name="Nagy L.G."/>
        </authorList>
    </citation>
    <scope>NUCLEOTIDE SEQUENCE [LARGE SCALE GENOMIC DNA]</scope>
    <source>
        <strain evidence="4 5">HHB13444</strain>
    </source>
</reference>
<sequence length="685" mass="77506">MSLHDPASPKTFHAVDKDMTQHVEKDASETRSGVYNVWRFQTVEEIREELSKEFTREQKEKVLTDTAETVKVYFGQLVGRWKEEIDTLLVYAGLSSAVLTAFVVQSYQLLQPDPTDLTLAALNQISSQLNSFTVASPFINATEQATQREGLAAAPFHAPPYAVWLNLLWFSSLVFSLASATVALFVKQWLYEATVGDAFRESARLRQYRLNGLLKWRVGMIVVALPIMLQLASLLFLVGLLVLLWALHSTVAAITSALASLFFAFFLAVTIMPVWKTDCPYRSPTSLMIYAVLRTTRNATMQILQPLCKVIYTAYATVVCGIPQLDCLHGLAYRRGQSDVPTWLGRDQNAINKQIGTLDRTMVTTAYATTLDTKFISYMPILFPDLPPEEIVRCSKDISDYQDAEYGGGVDWGMTKDPEGLPMMALYALRHMLTRTDKYTTKWRWDCYSITRHSYVPDVITERWAEMACKTWCQLAVEDPSYKLFFVQAYKVLVYAYGGRAHHSYDTLCHARAMLEPALKSWNPSWKALQHYLSAVHCLLKCIDETASGRSKLDPSQEQDILSWGQEALSRLHQWLRDLEWHGLHVRCLRSDVALADSIYAATFPHIASYYFVTDVVDPLIELRSTARGRDLVSEEFITTVESAWASAQVAYPDAMDPNDGAMYIWCSGLDRIDARLAVLRATVR</sequence>
<dbReference type="EMBL" id="ML210983">
    <property type="protein sequence ID" value="TFK93342.1"/>
    <property type="molecule type" value="Genomic_DNA"/>
</dbReference>
<feature type="transmembrane region" description="Helical" evidence="2">
    <location>
        <begin position="218"/>
        <end position="245"/>
    </location>
</feature>
<dbReference type="Pfam" id="PF20153">
    <property type="entry name" value="DUF6535"/>
    <property type="match status" value="1"/>
</dbReference>
<accession>A0A5C3PUX2</accession>
<feature type="transmembrane region" description="Helical" evidence="2">
    <location>
        <begin position="251"/>
        <end position="275"/>
    </location>
</feature>
<evidence type="ECO:0000256" key="1">
    <source>
        <dbReference type="SAM" id="MobiDB-lite"/>
    </source>
</evidence>
<keyword evidence="2" id="KW-0472">Membrane</keyword>
<dbReference type="Proteomes" id="UP000308197">
    <property type="component" value="Unassembled WGS sequence"/>
</dbReference>
<dbReference type="AlphaFoldDB" id="A0A5C3PUX2"/>
<keyword evidence="2" id="KW-0812">Transmembrane</keyword>
<name>A0A5C3PUX2_9APHY</name>
<feature type="compositionally biased region" description="Basic and acidic residues" evidence="1">
    <location>
        <begin position="13"/>
        <end position="27"/>
    </location>
</feature>
<dbReference type="STRING" id="1314778.A0A5C3PUX2"/>